<evidence type="ECO:0000313" key="1">
    <source>
        <dbReference type="EMBL" id="EDM46249.1"/>
    </source>
</evidence>
<keyword evidence="2" id="KW-1185">Reference proteome</keyword>
<name>A6F4T5_9GAMM</name>
<reference evidence="1 2" key="1">
    <citation type="submission" date="2007-06" db="EMBL/GenBank/DDBJ databases">
        <authorList>
            <person name="Green D."/>
            <person name="Ferriera S."/>
            <person name="Johnson J."/>
            <person name="Kravitz S."/>
            <person name="Beeson K."/>
            <person name="Sutton G."/>
            <person name="Rogers Y.-H."/>
            <person name="Friedman R."/>
            <person name="Frazier M."/>
            <person name="Venter J.C."/>
        </authorList>
    </citation>
    <scope>NUCLEOTIDE SEQUENCE [LARGE SCALE GENOMIC DNA]</scope>
    <source>
        <strain evidence="1 2">DG893</strain>
    </source>
</reference>
<dbReference type="EMBL" id="ABCP01000047">
    <property type="protein sequence ID" value="EDM46249.1"/>
    <property type="molecule type" value="Genomic_DNA"/>
</dbReference>
<proteinExistence type="predicted"/>
<protein>
    <submittedName>
        <fullName evidence="1">Uncharacterized protein</fullName>
    </submittedName>
</protein>
<evidence type="ECO:0000313" key="2">
    <source>
        <dbReference type="Proteomes" id="UP000005856"/>
    </source>
</evidence>
<sequence length="62" mass="7175">MRTQGNELIYELNAEAVIEMVQKNGLAYIHGSGCAILRDGTWLQPEQWNIWLAHLEEMEQCE</sequence>
<dbReference type="Proteomes" id="UP000005856">
    <property type="component" value="Unassembled WGS sequence"/>
</dbReference>
<dbReference type="AlphaFoldDB" id="A6F4T5"/>
<dbReference type="STRING" id="443152.MDG893_05084"/>
<dbReference type="OrthoDB" id="6370871at2"/>
<organism evidence="1 2">
    <name type="scientific">Marinobacter algicola DG893</name>
    <dbReference type="NCBI Taxonomy" id="443152"/>
    <lineage>
        <taxon>Bacteria</taxon>
        <taxon>Pseudomonadati</taxon>
        <taxon>Pseudomonadota</taxon>
        <taxon>Gammaproteobacteria</taxon>
        <taxon>Pseudomonadales</taxon>
        <taxon>Marinobacteraceae</taxon>
        <taxon>Marinobacter</taxon>
    </lineage>
</organism>
<gene>
    <name evidence="1" type="ORF">MDG893_05084</name>
</gene>
<accession>A6F4T5</accession>
<comment type="caution">
    <text evidence="1">The sequence shown here is derived from an EMBL/GenBank/DDBJ whole genome shotgun (WGS) entry which is preliminary data.</text>
</comment>
<dbReference type="RefSeq" id="WP_007155269.1">
    <property type="nucleotide sequence ID" value="NZ_ABCP01000047.1"/>
</dbReference>